<name>A0ABR2T2G1_9ROSI</name>
<dbReference type="EMBL" id="JBBPBN010000009">
    <property type="protein sequence ID" value="KAK9031680.1"/>
    <property type="molecule type" value="Genomic_DNA"/>
</dbReference>
<gene>
    <name evidence="2" type="ORF">V6N11_055972</name>
</gene>
<accession>A0ABR2T2G1</accession>
<organism evidence="2 3">
    <name type="scientific">Hibiscus sabdariffa</name>
    <name type="common">roselle</name>
    <dbReference type="NCBI Taxonomy" id="183260"/>
    <lineage>
        <taxon>Eukaryota</taxon>
        <taxon>Viridiplantae</taxon>
        <taxon>Streptophyta</taxon>
        <taxon>Embryophyta</taxon>
        <taxon>Tracheophyta</taxon>
        <taxon>Spermatophyta</taxon>
        <taxon>Magnoliopsida</taxon>
        <taxon>eudicotyledons</taxon>
        <taxon>Gunneridae</taxon>
        <taxon>Pentapetalae</taxon>
        <taxon>rosids</taxon>
        <taxon>malvids</taxon>
        <taxon>Malvales</taxon>
        <taxon>Malvaceae</taxon>
        <taxon>Malvoideae</taxon>
        <taxon>Hibiscus</taxon>
    </lineage>
</organism>
<keyword evidence="3" id="KW-1185">Reference proteome</keyword>
<protein>
    <submittedName>
        <fullName evidence="2">Uncharacterized protein</fullName>
    </submittedName>
</protein>
<reference evidence="2 3" key="1">
    <citation type="journal article" date="2024" name="G3 (Bethesda)">
        <title>Genome assembly of Hibiscus sabdariffa L. provides insights into metabolisms of medicinal natural products.</title>
        <authorList>
            <person name="Kim T."/>
        </authorList>
    </citation>
    <scope>NUCLEOTIDE SEQUENCE [LARGE SCALE GENOMIC DNA]</scope>
    <source>
        <strain evidence="2">TK-2024</strain>
        <tissue evidence="2">Old leaves</tissue>
    </source>
</reference>
<evidence type="ECO:0000313" key="2">
    <source>
        <dbReference type="EMBL" id="KAK9031680.1"/>
    </source>
</evidence>
<comment type="caution">
    <text evidence="2">The sequence shown here is derived from an EMBL/GenBank/DDBJ whole genome shotgun (WGS) entry which is preliminary data.</text>
</comment>
<evidence type="ECO:0000256" key="1">
    <source>
        <dbReference type="SAM" id="MobiDB-lite"/>
    </source>
</evidence>
<evidence type="ECO:0000313" key="3">
    <source>
        <dbReference type="Proteomes" id="UP001396334"/>
    </source>
</evidence>
<proteinExistence type="predicted"/>
<sequence length="105" mass="11254">MPGPCMILTDRPGVDRTGFLDSLNPQIWGCKGIPKSLIHLDPSPVQETKGVRGSQRVVAAVAFDAAGPTHLPANRDRRPPSLFLFGFQNKPPSPENGLKANALLS</sequence>
<dbReference type="Proteomes" id="UP001396334">
    <property type="component" value="Unassembled WGS sequence"/>
</dbReference>
<feature type="region of interest" description="Disordered" evidence="1">
    <location>
        <begin position="86"/>
        <end position="105"/>
    </location>
</feature>